<feature type="region of interest" description="Disordered" evidence="1">
    <location>
        <begin position="318"/>
        <end position="340"/>
    </location>
</feature>
<evidence type="ECO:0000313" key="2">
    <source>
        <dbReference type="EMBL" id="KIM70340.1"/>
    </source>
</evidence>
<proteinExistence type="predicted"/>
<dbReference type="InParanoid" id="A0A0C3ECB3"/>
<dbReference type="Gene3D" id="3.80.10.10">
    <property type="entry name" value="Ribonuclease Inhibitor"/>
    <property type="match status" value="1"/>
</dbReference>
<name>A0A0C3ECB3_9AGAM</name>
<organism evidence="2 3">
    <name type="scientific">Scleroderma citrinum Foug A</name>
    <dbReference type="NCBI Taxonomy" id="1036808"/>
    <lineage>
        <taxon>Eukaryota</taxon>
        <taxon>Fungi</taxon>
        <taxon>Dikarya</taxon>
        <taxon>Basidiomycota</taxon>
        <taxon>Agaricomycotina</taxon>
        <taxon>Agaricomycetes</taxon>
        <taxon>Agaricomycetidae</taxon>
        <taxon>Boletales</taxon>
        <taxon>Sclerodermatineae</taxon>
        <taxon>Sclerodermataceae</taxon>
        <taxon>Scleroderma</taxon>
    </lineage>
</organism>
<reference evidence="2 3" key="1">
    <citation type="submission" date="2014-04" db="EMBL/GenBank/DDBJ databases">
        <authorList>
            <consortium name="DOE Joint Genome Institute"/>
            <person name="Kuo A."/>
            <person name="Kohler A."/>
            <person name="Nagy L.G."/>
            <person name="Floudas D."/>
            <person name="Copeland A."/>
            <person name="Barry K.W."/>
            <person name="Cichocki N."/>
            <person name="Veneault-Fourrey C."/>
            <person name="LaButti K."/>
            <person name="Lindquist E.A."/>
            <person name="Lipzen A."/>
            <person name="Lundell T."/>
            <person name="Morin E."/>
            <person name="Murat C."/>
            <person name="Sun H."/>
            <person name="Tunlid A."/>
            <person name="Henrissat B."/>
            <person name="Grigoriev I.V."/>
            <person name="Hibbett D.S."/>
            <person name="Martin F."/>
            <person name="Nordberg H.P."/>
            <person name="Cantor M.N."/>
            <person name="Hua S.X."/>
        </authorList>
    </citation>
    <scope>NUCLEOTIDE SEQUENCE [LARGE SCALE GENOMIC DNA]</scope>
    <source>
        <strain evidence="2 3">Foug A</strain>
    </source>
</reference>
<reference evidence="3" key="2">
    <citation type="submission" date="2015-01" db="EMBL/GenBank/DDBJ databases">
        <title>Evolutionary Origins and Diversification of the Mycorrhizal Mutualists.</title>
        <authorList>
            <consortium name="DOE Joint Genome Institute"/>
            <consortium name="Mycorrhizal Genomics Consortium"/>
            <person name="Kohler A."/>
            <person name="Kuo A."/>
            <person name="Nagy L.G."/>
            <person name="Floudas D."/>
            <person name="Copeland A."/>
            <person name="Barry K.W."/>
            <person name="Cichocki N."/>
            <person name="Veneault-Fourrey C."/>
            <person name="LaButti K."/>
            <person name="Lindquist E.A."/>
            <person name="Lipzen A."/>
            <person name="Lundell T."/>
            <person name="Morin E."/>
            <person name="Murat C."/>
            <person name="Riley R."/>
            <person name="Ohm R."/>
            <person name="Sun H."/>
            <person name="Tunlid A."/>
            <person name="Henrissat B."/>
            <person name="Grigoriev I.V."/>
            <person name="Hibbett D.S."/>
            <person name="Martin F."/>
        </authorList>
    </citation>
    <scope>NUCLEOTIDE SEQUENCE [LARGE SCALE GENOMIC DNA]</scope>
    <source>
        <strain evidence="3">Foug A</strain>
    </source>
</reference>
<evidence type="ECO:0008006" key="4">
    <source>
        <dbReference type="Google" id="ProtNLM"/>
    </source>
</evidence>
<dbReference type="OrthoDB" id="3353982at2759"/>
<dbReference type="AlphaFoldDB" id="A0A0C3ECB3"/>
<dbReference type="EMBL" id="KN822005">
    <property type="protein sequence ID" value="KIM70340.1"/>
    <property type="molecule type" value="Genomic_DNA"/>
</dbReference>
<dbReference type="HOGENOM" id="CLU_037355_0_0_1"/>
<evidence type="ECO:0000256" key="1">
    <source>
        <dbReference type="SAM" id="MobiDB-lite"/>
    </source>
</evidence>
<accession>A0A0C3ECB3</accession>
<protein>
    <recommendedName>
        <fullName evidence="4">F-box domain-containing protein</fullName>
    </recommendedName>
</protein>
<keyword evidence="3" id="KW-1185">Reference proteome</keyword>
<dbReference type="SUPFAM" id="SSF52047">
    <property type="entry name" value="RNI-like"/>
    <property type="match status" value="1"/>
</dbReference>
<sequence>MIPYLAELPPEIYWAILTQIPTEERQQAVLSLTRAVPRSPVPLHHLFECIRLRNAESVFHLYRRLRGRVQEVRWVKSISLETWTVDADIVVNLLSILPCLSEITLFVGPNFAPEHLEDILEKPREDLRHLSLRFRPYVQKATYYQFLKGAYFDTSLHILSRWPAYNLSTLSIVQDPLDPEIARMQHFAQPLVFFRLNQITTLICSPTLCTLPNLRLRIPSRQIAPFIFNSPRAAPALSMLDLSTCDIRLSDVEALVARFQNLKYLILDSCTIVRGESHDGEWIALGRMCALATVKAAKDREKKLREWLEINATRVQANNEDIHQQDTGEPHGRRSRPGRRGLATATISLRDSPTVMVVPTARRNMDVPKIRIVPTFPTIRSLSMSFNTHLREEHTIQTEFNRGWAEGLAQLNAVLNRLHQSWKNGVRMMRVTGDPGTEDGFEGLEDIDGETAFVDILNEQGLLPTPVLCLAGSTPEALHTDGCGHESANTVWDDGI</sequence>
<gene>
    <name evidence="2" type="ORF">SCLCIDRAFT_102248</name>
</gene>
<feature type="compositionally biased region" description="Basic and acidic residues" evidence="1">
    <location>
        <begin position="320"/>
        <end position="332"/>
    </location>
</feature>
<evidence type="ECO:0000313" key="3">
    <source>
        <dbReference type="Proteomes" id="UP000053989"/>
    </source>
</evidence>
<dbReference type="Proteomes" id="UP000053989">
    <property type="component" value="Unassembled WGS sequence"/>
</dbReference>
<dbReference type="InterPro" id="IPR032675">
    <property type="entry name" value="LRR_dom_sf"/>
</dbReference>